<accession>A0A0D9P8I9</accession>
<dbReference type="AlphaFoldDB" id="A0A0D9P8I9"/>
<dbReference type="Proteomes" id="UP000054544">
    <property type="component" value="Unassembled WGS sequence"/>
</dbReference>
<evidence type="ECO:0000313" key="1">
    <source>
        <dbReference type="EMBL" id="KJK82421.1"/>
    </source>
</evidence>
<gene>
    <name evidence="1" type="ORF">H634G_02615</name>
</gene>
<sequence length="170" mass="19050">MDAGFKTFCEGPGSIPGSYIWVNMPPKELSRSVAKECDGVAIKVFKIKGREKPCIGGIYPLMYHPVDVHNPVLVESLKPIFEEKIGSRLDTEYTLTYTEPFQDLWFCQGEIANLAITAEKADALKPYLQLRLSIMNEIFVGVRFANKKIEQIALGRLQKRIDAVSAKLSV</sequence>
<dbReference type="STRING" id="1291518.A0A0D9P8I9"/>
<proteinExistence type="predicted"/>
<evidence type="ECO:0000313" key="2">
    <source>
        <dbReference type="Proteomes" id="UP000054544"/>
    </source>
</evidence>
<keyword evidence="2" id="KW-1185">Reference proteome</keyword>
<protein>
    <submittedName>
        <fullName evidence="1">Uncharacterized protein</fullName>
    </submittedName>
</protein>
<reference evidence="2" key="1">
    <citation type="journal article" date="2014" name="BMC Genomics">
        <title>The genome sequence of the biocontrol fungus Metarhizium anisopliae and comparative genomics of Metarhizium species.</title>
        <authorList>
            <person name="Pattemore J.A."/>
            <person name="Hane J.K."/>
            <person name="Williams A.H."/>
            <person name="Wilson B.A."/>
            <person name="Stodart B.J."/>
            <person name="Ash G.J."/>
        </authorList>
    </citation>
    <scope>NUCLEOTIDE SEQUENCE [LARGE SCALE GENOMIC DNA]</scope>
    <source>
        <strain evidence="2">BRIP 53293</strain>
    </source>
</reference>
<name>A0A0D9P8I9_METAN</name>
<dbReference type="EMBL" id="KE384724">
    <property type="protein sequence ID" value="KJK82421.1"/>
    <property type="molecule type" value="Genomic_DNA"/>
</dbReference>
<organism evidence="1 2">
    <name type="scientific">Metarhizium anisopliae BRIP 53293</name>
    <dbReference type="NCBI Taxonomy" id="1291518"/>
    <lineage>
        <taxon>Eukaryota</taxon>
        <taxon>Fungi</taxon>
        <taxon>Dikarya</taxon>
        <taxon>Ascomycota</taxon>
        <taxon>Pezizomycotina</taxon>
        <taxon>Sordariomycetes</taxon>
        <taxon>Hypocreomycetidae</taxon>
        <taxon>Hypocreales</taxon>
        <taxon>Clavicipitaceae</taxon>
        <taxon>Metarhizium</taxon>
    </lineage>
</organism>